<dbReference type="HAMAP" id="MF_01328_B">
    <property type="entry name" value="Ribosomal_uL4_B"/>
    <property type="match status" value="1"/>
</dbReference>
<comment type="function">
    <text evidence="5">One of the primary rRNA binding proteins, this protein initially binds near the 5'-end of the 23S rRNA. It is important during the early stages of 50S assembly. It makes multiple contacts with different domains of the 23S rRNA in the assembled 50S subunit and ribosome.</text>
</comment>
<dbReference type="AlphaFoldDB" id="A0A3N1MHA3"/>
<name>A0A3N1MHA3_9PROT</name>
<comment type="similarity">
    <text evidence="1 5">Belongs to the universal ribosomal protein uL4 family.</text>
</comment>
<dbReference type="InterPro" id="IPR002136">
    <property type="entry name" value="Ribosomal_uL4"/>
</dbReference>
<dbReference type="NCBIfam" id="TIGR03953">
    <property type="entry name" value="rplD_bact"/>
    <property type="match status" value="1"/>
</dbReference>
<dbReference type="GO" id="GO:0005840">
    <property type="term" value="C:ribosome"/>
    <property type="evidence" value="ECO:0007669"/>
    <property type="project" value="UniProtKB-KW"/>
</dbReference>
<keyword evidence="5" id="KW-0694">RNA-binding</keyword>
<dbReference type="OrthoDB" id="9803201at2"/>
<evidence type="ECO:0000313" key="7">
    <source>
        <dbReference type="EMBL" id="ROQ00546.1"/>
    </source>
</evidence>
<evidence type="ECO:0000256" key="6">
    <source>
        <dbReference type="SAM" id="MobiDB-lite"/>
    </source>
</evidence>
<proteinExistence type="inferred from homology"/>
<evidence type="ECO:0000256" key="4">
    <source>
        <dbReference type="ARBA" id="ARBA00035244"/>
    </source>
</evidence>
<comment type="caution">
    <text evidence="7">The sequence shown here is derived from an EMBL/GenBank/DDBJ whole genome shotgun (WGS) entry which is preliminary data.</text>
</comment>
<dbReference type="GO" id="GO:0019843">
    <property type="term" value="F:rRNA binding"/>
    <property type="evidence" value="ECO:0007669"/>
    <property type="project" value="UniProtKB-UniRule"/>
</dbReference>
<dbReference type="Pfam" id="PF00573">
    <property type="entry name" value="Ribosomal_L4"/>
    <property type="match status" value="1"/>
</dbReference>
<dbReference type="SUPFAM" id="SSF52166">
    <property type="entry name" value="Ribosomal protein L4"/>
    <property type="match status" value="1"/>
</dbReference>
<dbReference type="GO" id="GO:0006412">
    <property type="term" value="P:translation"/>
    <property type="evidence" value="ECO:0007669"/>
    <property type="project" value="UniProtKB-UniRule"/>
</dbReference>
<keyword evidence="5" id="KW-0699">rRNA-binding</keyword>
<sequence>MQQNVTTLDAGEAGTIELDESVFGVPVRGDILARMVHWQLAKRRAGTHKAKQIGEISGTTKKPWRQKGSGRARQGSMRSPQWRGGAVIFGPVVRDHGYDLPKKVRALALKTALSSKQAEGKLIVIDDARLPEAKTKALVQRLGKLGWSSVLFIGGTEIDQGFARAARNLPQVDVLPQQGANVYDILRRDTLVLTRGAVEALEARLK</sequence>
<keyword evidence="2 5" id="KW-0689">Ribosomal protein</keyword>
<evidence type="ECO:0000256" key="1">
    <source>
        <dbReference type="ARBA" id="ARBA00010528"/>
    </source>
</evidence>
<organism evidence="7 8">
    <name type="scientific">Stella humosa</name>
    <dbReference type="NCBI Taxonomy" id="94"/>
    <lineage>
        <taxon>Bacteria</taxon>
        <taxon>Pseudomonadati</taxon>
        <taxon>Pseudomonadota</taxon>
        <taxon>Alphaproteobacteria</taxon>
        <taxon>Rhodospirillales</taxon>
        <taxon>Stellaceae</taxon>
        <taxon>Stella</taxon>
    </lineage>
</organism>
<keyword evidence="3 5" id="KW-0687">Ribonucleoprotein</keyword>
<evidence type="ECO:0000256" key="2">
    <source>
        <dbReference type="ARBA" id="ARBA00022980"/>
    </source>
</evidence>
<dbReference type="RefSeq" id="WP_123689915.1">
    <property type="nucleotide sequence ID" value="NZ_AP019700.1"/>
</dbReference>
<dbReference type="GO" id="GO:1990904">
    <property type="term" value="C:ribonucleoprotein complex"/>
    <property type="evidence" value="ECO:0007669"/>
    <property type="project" value="UniProtKB-KW"/>
</dbReference>
<dbReference type="PANTHER" id="PTHR10746">
    <property type="entry name" value="50S RIBOSOMAL PROTEIN L4"/>
    <property type="match status" value="1"/>
</dbReference>
<evidence type="ECO:0000256" key="5">
    <source>
        <dbReference type="HAMAP-Rule" id="MF_01328"/>
    </source>
</evidence>
<comment type="subunit">
    <text evidence="5">Part of the 50S ribosomal subunit.</text>
</comment>
<dbReference type="EMBL" id="RJKX01000013">
    <property type="protein sequence ID" value="ROQ00546.1"/>
    <property type="molecule type" value="Genomic_DNA"/>
</dbReference>
<dbReference type="Gene3D" id="3.40.1370.10">
    <property type="match status" value="1"/>
</dbReference>
<protein>
    <recommendedName>
        <fullName evidence="4 5">Large ribosomal subunit protein uL4</fullName>
    </recommendedName>
</protein>
<dbReference type="Proteomes" id="UP000278222">
    <property type="component" value="Unassembled WGS sequence"/>
</dbReference>
<feature type="region of interest" description="Disordered" evidence="6">
    <location>
        <begin position="49"/>
        <end position="80"/>
    </location>
</feature>
<comment type="function">
    <text evidence="5">Forms part of the polypeptide exit tunnel.</text>
</comment>
<dbReference type="InterPro" id="IPR023574">
    <property type="entry name" value="Ribosomal_uL4_dom_sf"/>
</dbReference>
<reference evidence="7 8" key="1">
    <citation type="submission" date="2018-11" db="EMBL/GenBank/DDBJ databases">
        <title>Genomic Encyclopedia of Type Strains, Phase IV (KMG-IV): sequencing the most valuable type-strain genomes for metagenomic binning, comparative biology and taxonomic classification.</title>
        <authorList>
            <person name="Goeker M."/>
        </authorList>
    </citation>
    <scope>NUCLEOTIDE SEQUENCE [LARGE SCALE GENOMIC DNA]</scope>
    <source>
        <strain evidence="7 8">DSM 5900</strain>
    </source>
</reference>
<accession>A0A3N1MHA3</accession>
<evidence type="ECO:0000256" key="3">
    <source>
        <dbReference type="ARBA" id="ARBA00023274"/>
    </source>
</evidence>
<dbReference type="PANTHER" id="PTHR10746:SF6">
    <property type="entry name" value="LARGE RIBOSOMAL SUBUNIT PROTEIN UL4M"/>
    <property type="match status" value="1"/>
</dbReference>
<keyword evidence="8" id="KW-1185">Reference proteome</keyword>
<evidence type="ECO:0000313" key="8">
    <source>
        <dbReference type="Proteomes" id="UP000278222"/>
    </source>
</evidence>
<dbReference type="InterPro" id="IPR013005">
    <property type="entry name" value="Ribosomal_uL4-like"/>
</dbReference>
<dbReference type="GO" id="GO:0003735">
    <property type="term" value="F:structural constituent of ribosome"/>
    <property type="evidence" value="ECO:0007669"/>
    <property type="project" value="InterPro"/>
</dbReference>
<gene>
    <name evidence="5" type="primary">rplD</name>
    <name evidence="7" type="ORF">EDC65_2346</name>
</gene>